<gene>
    <name evidence="2" type="ORF">FocTR4_00005960</name>
</gene>
<feature type="region of interest" description="Disordered" evidence="1">
    <location>
        <begin position="1"/>
        <end position="55"/>
    </location>
</feature>
<accession>A0A5C6THK7</accession>
<name>A0A5C6THK7_FUSOC</name>
<reference evidence="2 3" key="1">
    <citation type="submission" date="2019-07" db="EMBL/GenBank/DDBJ databases">
        <title>The First High-Quality Draft Genome Sequence of the Causal Agent of the Current Panama Disease Epidemic.</title>
        <authorList>
            <person name="Warmington R.J."/>
            <person name="Kay W."/>
            <person name="Jeffries A."/>
            <person name="Bebber D."/>
            <person name="Moore K."/>
            <person name="Studholme D.J."/>
        </authorList>
    </citation>
    <scope>NUCLEOTIDE SEQUENCE [LARGE SCALE GENOMIC DNA]</scope>
    <source>
        <strain evidence="2 3">TR4</strain>
    </source>
</reference>
<dbReference type="EMBL" id="VMNF01000004">
    <property type="protein sequence ID" value="TXC09734.1"/>
    <property type="molecule type" value="Genomic_DNA"/>
</dbReference>
<dbReference type="Proteomes" id="UP000321331">
    <property type="component" value="Unassembled WGS sequence"/>
</dbReference>
<protein>
    <submittedName>
        <fullName evidence="2">Uncharacterized protein</fullName>
    </submittedName>
</protein>
<organism evidence="2 3">
    <name type="scientific">Fusarium oxysporum f. sp. cubense</name>
    <dbReference type="NCBI Taxonomy" id="61366"/>
    <lineage>
        <taxon>Eukaryota</taxon>
        <taxon>Fungi</taxon>
        <taxon>Dikarya</taxon>
        <taxon>Ascomycota</taxon>
        <taxon>Pezizomycotina</taxon>
        <taxon>Sordariomycetes</taxon>
        <taxon>Hypocreomycetidae</taxon>
        <taxon>Hypocreales</taxon>
        <taxon>Nectriaceae</taxon>
        <taxon>Fusarium</taxon>
        <taxon>Fusarium oxysporum species complex</taxon>
    </lineage>
</organism>
<sequence>MPSLPKEIQPKIPALARAKALDPPSSSNNSCRVSRQPVKLTSPPENTREMPATME</sequence>
<evidence type="ECO:0000313" key="2">
    <source>
        <dbReference type="EMBL" id="TXC09734.1"/>
    </source>
</evidence>
<dbReference type="AlphaFoldDB" id="A0A5C6THK7"/>
<evidence type="ECO:0000313" key="3">
    <source>
        <dbReference type="Proteomes" id="UP000321331"/>
    </source>
</evidence>
<evidence type="ECO:0000256" key="1">
    <source>
        <dbReference type="SAM" id="MobiDB-lite"/>
    </source>
</evidence>
<feature type="compositionally biased region" description="Polar residues" evidence="1">
    <location>
        <begin position="24"/>
        <end position="33"/>
    </location>
</feature>
<proteinExistence type="predicted"/>
<comment type="caution">
    <text evidence="2">The sequence shown here is derived from an EMBL/GenBank/DDBJ whole genome shotgun (WGS) entry which is preliminary data.</text>
</comment>